<dbReference type="Proteomes" id="UP000326570">
    <property type="component" value="Unassembled WGS sequence"/>
</dbReference>
<dbReference type="InterPro" id="IPR042177">
    <property type="entry name" value="Cell/Rod_1"/>
</dbReference>
<dbReference type="PIRSF" id="PIRSF038471">
    <property type="entry name" value="MreC"/>
    <property type="match status" value="1"/>
</dbReference>
<evidence type="ECO:0000256" key="1">
    <source>
        <dbReference type="ARBA" id="ARBA00009369"/>
    </source>
</evidence>
<dbReference type="PANTHER" id="PTHR34138">
    <property type="entry name" value="CELL SHAPE-DETERMINING PROTEIN MREC"/>
    <property type="match status" value="1"/>
</dbReference>
<dbReference type="RefSeq" id="WP_150904734.1">
    <property type="nucleotide sequence ID" value="NZ_VTWT01000008.1"/>
</dbReference>
<accession>A0A5N1IML3</accession>
<keyword evidence="9" id="KW-1185">Reference proteome</keyword>
<keyword evidence="6" id="KW-1133">Transmembrane helix</keyword>
<dbReference type="InterPro" id="IPR007221">
    <property type="entry name" value="MreC"/>
</dbReference>
<dbReference type="GO" id="GO:0005886">
    <property type="term" value="C:plasma membrane"/>
    <property type="evidence" value="ECO:0007669"/>
    <property type="project" value="TreeGrafter"/>
</dbReference>
<evidence type="ECO:0000256" key="6">
    <source>
        <dbReference type="SAM" id="Phobius"/>
    </source>
</evidence>
<organism evidence="8 9">
    <name type="scientific">Adhaeribacter soli</name>
    <dbReference type="NCBI Taxonomy" id="2607655"/>
    <lineage>
        <taxon>Bacteria</taxon>
        <taxon>Pseudomonadati</taxon>
        <taxon>Bacteroidota</taxon>
        <taxon>Cytophagia</taxon>
        <taxon>Cytophagales</taxon>
        <taxon>Hymenobacteraceae</taxon>
        <taxon>Adhaeribacter</taxon>
    </lineage>
</organism>
<dbReference type="PANTHER" id="PTHR34138:SF1">
    <property type="entry name" value="CELL SHAPE-DETERMINING PROTEIN MREC"/>
    <property type="match status" value="1"/>
</dbReference>
<keyword evidence="6" id="KW-0472">Membrane</keyword>
<dbReference type="Gene3D" id="2.40.10.350">
    <property type="entry name" value="Rod shape-determining protein MreC, domain 2"/>
    <property type="match status" value="1"/>
</dbReference>
<keyword evidence="6" id="KW-0812">Transmembrane</keyword>
<dbReference type="NCBIfam" id="NF010532">
    <property type="entry name" value="PRK13922.9-3"/>
    <property type="match status" value="1"/>
</dbReference>
<dbReference type="Gene3D" id="2.40.10.340">
    <property type="entry name" value="Rod shape-determining protein MreC, domain 1"/>
    <property type="match status" value="1"/>
</dbReference>
<dbReference type="GO" id="GO:0008360">
    <property type="term" value="P:regulation of cell shape"/>
    <property type="evidence" value="ECO:0007669"/>
    <property type="project" value="UniProtKB-KW"/>
</dbReference>
<dbReference type="Pfam" id="PF04085">
    <property type="entry name" value="MreC"/>
    <property type="match status" value="1"/>
</dbReference>
<evidence type="ECO:0000259" key="7">
    <source>
        <dbReference type="Pfam" id="PF04085"/>
    </source>
</evidence>
<proteinExistence type="inferred from homology"/>
<name>A0A5N1IML3_9BACT</name>
<feature type="domain" description="Rod shape-determining protein MreC beta-barrel core" evidence="7">
    <location>
        <begin position="119"/>
        <end position="267"/>
    </location>
</feature>
<comment type="similarity">
    <text evidence="1 5">Belongs to the MreC family.</text>
</comment>
<feature type="transmembrane region" description="Helical" evidence="6">
    <location>
        <begin position="12"/>
        <end position="29"/>
    </location>
</feature>
<comment type="function">
    <text evidence="5">Involved in formation and maintenance of cell shape.</text>
</comment>
<protein>
    <recommendedName>
        <fullName evidence="2 5">Cell shape-determining protein MreC</fullName>
    </recommendedName>
    <alternativeName>
        <fullName evidence="4 5">Cell shape protein MreC</fullName>
    </alternativeName>
</protein>
<dbReference type="EMBL" id="VTWT01000008">
    <property type="protein sequence ID" value="KAA9331211.1"/>
    <property type="molecule type" value="Genomic_DNA"/>
</dbReference>
<evidence type="ECO:0000256" key="5">
    <source>
        <dbReference type="PIRNR" id="PIRNR038471"/>
    </source>
</evidence>
<gene>
    <name evidence="8" type="primary">mreC</name>
    <name evidence="8" type="ORF">F0P94_15095</name>
</gene>
<sequence length="288" mass="32480">MRNLFAFIYRYRAFLVFLILEAFSIYLLVQNNSYQNAAFYNSANTYVGKVLEMQSNVTDYFRLIPVNQALVRENAHLKEDLFRQRQLAEDTTFGRVDSVLVKPDSLNQPIPYKFIGAKVIKNSFRLRENYFTLNVGKKDGIRAGMGVVAPEGVAGRVKSVSANYSIVTSVLHSKALVSAKLKRDGTFGTVKWSPTDDELTASLDYVPLHVKVFKGDTVITSGYNSLFPEGIMIGRVISVKKESDKSFFTIKVRLAVPFTRLNFVYVIDNARQAERDSLENLVKGGEDE</sequence>
<evidence type="ECO:0000256" key="4">
    <source>
        <dbReference type="ARBA" id="ARBA00032089"/>
    </source>
</evidence>
<reference evidence="8 9" key="1">
    <citation type="submission" date="2019-09" db="EMBL/GenBank/DDBJ databases">
        <title>Genome sequence of Adhaeribacter sp. M2.</title>
        <authorList>
            <person name="Srinivasan S."/>
        </authorList>
    </citation>
    <scope>NUCLEOTIDE SEQUENCE [LARGE SCALE GENOMIC DNA]</scope>
    <source>
        <strain evidence="8 9">M2</strain>
    </source>
</reference>
<dbReference type="AlphaFoldDB" id="A0A5N1IML3"/>
<dbReference type="InterPro" id="IPR055342">
    <property type="entry name" value="MreC_beta-barrel_core"/>
</dbReference>
<evidence type="ECO:0000313" key="9">
    <source>
        <dbReference type="Proteomes" id="UP000326570"/>
    </source>
</evidence>
<evidence type="ECO:0000256" key="2">
    <source>
        <dbReference type="ARBA" id="ARBA00013855"/>
    </source>
</evidence>
<dbReference type="InterPro" id="IPR042175">
    <property type="entry name" value="Cell/Rod_MreC_2"/>
</dbReference>
<comment type="caution">
    <text evidence="8">The sequence shown here is derived from an EMBL/GenBank/DDBJ whole genome shotgun (WGS) entry which is preliminary data.</text>
</comment>
<keyword evidence="3 5" id="KW-0133">Cell shape</keyword>
<evidence type="ECO:0000313" key="8">
    <source>
        <dbReference type="EMBL" id="KAA9331211.1"/>
    </source>
</evidence>
<evidence type="ECO:0000256" key="3">
    <source>
        <dbReference type="ARBA" id="ARBA00022960"/>
    </source>
</evidence>